<evidence type="ECO:0000256" key="3">
    <source>
        <dbReference type="SAM" id="SignalP"/>
    </source>
</evidence>
<dbReference type="Pfam" id="PF01535">
    <property type="entry name" value="PPR"/>
    <property type="match status" value="1"/>
</dbReference>
<dbReference type="InterPro" id="IPR002885">
    <property type="entry name" value="PPR_rpt"/>
</dbReference>
<feature type="repeat" description="PPR" evidence="2">
    <location>
        <begin position="373"/>
        <end position="407"/>
    </location>
</feature>
<evidence type="ECO:0000256" key="2">
    <source>
        <dbReference type="PROSITE-ProRule" id="PRU00708"/>
    </source>
</evidence>
<keyword evidence="5" id="KW-1185">Reference proteome</keyword>
<protein>
    <recommendedName>
        <fullName evidence="6">Pentacotripeptide-repeat region of PRORP domain-containing protein</fullName>
    </recommendedName>
</protein>
<keyword evidence="1" id="KW-0677">Repeat</keyword>
<organism evidence="4 5">
    <name type="scientific">Acer yangbiense</name>
    <dbReference type="NCBI Taxonomy" id="1000413"/>
    <lineage>
        <taxon>Eukaryota</taxon>
        <taxon>Viridiplantae</taxon>
        <taxon>Streptophyta</taxon>
        <taxon>Embryophyta</taxon>
        <taxon>Tracheophyta</taxon>
        <taxon>Spermatophyta</taxon>
        <taxon>Magnoliopsida</taxon>
        <taxon>eudicotyledons</taxon>
        <taxon>Gunneridae</taxon>
        <taxon>Pentapetalae</taxon>
        <taxon>rosids</taxon>
        <taxon>malvids</taxon>
        <taxon>Sapindales</taxon>
        <taxon>Sapindaceae</taxon>
        <taxon>Hippocastanoideae</taxon>
        <taxon>Acereae</taxon>
        <taxon>Acer</taxon>
    </lineage>
</organism>
<dbReference type="GO" id="GO:0008380">
    <property type="term" value="P:RNA splicing"/>
    <property type="evidence" value="ECO:0007669"/>
    <property type="project" value="InterPro"/>
</dbReference>
<dbReference type="Gene3D" id="1.25.40.10">
    <property type="entry name" value="Tetratricopeptide repeat domain"/>
    <property type="match status" value="4"/>
</dbReference>
<dbReference type="Pfam" id="PF12854">
    <property type="entry name" value="PPR_1"/>
    <property type="match status" value="2"/>
</dbReference>
<evidence type="ECO:0000313" key="4">
    <source>
        <dbReference type="EMBL" id="TXG50197.1"/>
    </source>
</evidence>
<accession>A0A5C7H069</accession>
<dbReference type="EMBL" id="VAHF01000011">
    <property type="protein sequence ID" value="TXG50197.1"/>
    <property type="molecule type" value="Genomic_DNA"/>
</dbReference>
<dbReference type="AlphaFoldDB" id="A0A5C7H069"/>
<evidence type="ECO:0008006" key="6">
    <source>
        <dbReference type="Google" id="ProtNLM"/>
    </source>
</evidence>
<feature type="repeat" description="PPR" evidence="2">
    <location>
        <begin position="443"/>
        <end position="477"/>
    </location>
</feature>
<comment type="caution">
    <text evidence="4">The sequence shown here is derived from an EMBL/GenBank/DDBJ whole genome shotgun (WGS) entry which is preliminary data.</text>
</comment>
<name>A0A5C7H069_9ROSI</name>
<dbReference type="Proteomes" id="UP000323000">
    <property type="component" value="Chromosome 11"/>
</dbReference>
<evidence type="ECO:0000256" key="1">
    <source>
        <dbReference type="ARBA" id="ARBA00022737"/>
    </source>
</evidence>
<feature type="repeat" description="PPR" evidence="2">
    <location>
        <begin position="266"/>
        <end position="300"/>
    </location>
</feature>
<dbReference type="InterPro" id="IPR011990">
    <property type="entry name" value="TPR-like_helical_dom_sf"/>
</dbReference>
<dbReference type="InterPro" id="IPR044578">
    <property type="entry name" value="BIR6-like"/>
</dbReference>
<gene>
    <name evidence="4" type="ORF">EZV62_022721</name>
</gene>
<feature type="signal peptide" evidence="3">
    <location>
        <begin position="1"/>
        <end position="25"/>
    </location>
</feature>
<sequence length="640" mass="73506">MNRSKAILASLRLANSLLWTRLSSTRPICTRVTHFSLLSSFTPSYHSCTSHFLINTHNQRLCFSTQAKSIVDLVIAYDWSDDLENKLEELNTKLTHETVIYILKKLDKDPPKAYNFFNWVCEENGFRPSSSVYSMMLRILVNKESLKHFWITIRKMKEEKCYIDEETYLSIIGVLKKAKMATDVAALNHFYDRMIEENAMDGVARNVVKVILGGEWGKKVEKELEEMKIEVSDNLVIRILKELRNYPLKVVRFFRWVGECSGYEHNTITYNATLRVLTRHDSIEEFWSVFEVMKKAGHEMDIDTYIKVSRQLQKCRMTEDAVKLFELMMDCPYKPSVQDCNLLLKSISSSDSPNLDLVFRVAKKYESMGNFLSKAMYDGIHRSLTSVGKFDEAEKIMKVMKNAGYEPDNITYSQLVFGLCKARRLDEACELLDEMEANGCVPDIKTWTILIQGHCAANEVDKALMCFAKLMETNCDADADLLDVLVKGFLHQNRVTGAYELLMGLVEKARLRPWQATFKTLIEKLLGVSKLEEAMGLVRLMKKQNYPPYPEPFIQYIAKFGSLQDALDFLKVLSVKEYPSSSAYLHVFQSFFNEGRHSEAKDLLYKCPHHIRNDSKITALFGSAKRGKAIVPSGKESTQV</sequence>
<feature type="repeat" description="PPR" evidence="2">
    <location>
        <begin position="408"/>
        <end position="442"/>
    </location>
</feature>
<dbReference type="PANTHER" id="PTHR47003">
    <property type="entry name" value="OS01G0970900 PROTEIN"/>
    <property type="match status" value="1"/>
</dbReference>
<evidence type="ECO:0000313" key="5">
    <source>
        <dbReference type="Proteomes" id="UP000323000"/>
    </source>
</evidence>
<keyword evidence="3" id="KW-0732">Signal</keyword>
<dbReference type="PROSITE" id="PS51375">
    <property type="entry name" value="PPR"/>
    <property type="match status" value="4"/>
</dbReference>
<dbReference type="NCBIfam" id="TIGR00756">
    <property type="entry name" value="PPR"/>
    <property type="match status" value="3"/>
</dbReference>
<dbReference type="PANTHER" id="PTHR47003:SF2">
    <property type="entry name" value="OS01G0970900 PROTEIN"/>
    <property type="match status" value="1"/>
</dbReference>
<proteinExistence type="predicted"/>
<feature type="chain" id="PRO_5023150744" description="Pentacotripeptide-repeat region of PRORP domain-containing protein" evidence="3">
    <location>
        <begin position="26"/>
        <end position="640"/>
    </location>
</feature>
<dbReference type="OrthoDB" id="185373at2759"/>
<reference evidence="5" key="1">
    <citation type="journal article" date="2019" name="Gigascience">
        <title>De novo genome assembly of the endangered Acer yangbiense, a plant species with extremely small populations endemic to Yunnan Province, China.</title>
        <authorList>
            <person name="Yang J."/>
            <person name="Wariss H.M."/>
            <person name="Tao L."/>
            <person name="Zhang R."/>
            <person name="Yun Q."/>
            <person name="Hollingsworth P."/>
            <person name="Dao Z."/>
            <person name="Luo G."/>
            <person name="Guo H."/>
            <person name="Ma Y."/>
            <person name="Sun W."/>
        </authorList>
    </citation>
    <scope>NUCLEOTIDE SEQUENCE [LARGE SCALE GENOMIC DNA]</scope>
    <source>
        <strain evidence="5">cv. Malutang</strain>
    </source>
</reference>